<keyword evidence="1" id="KW-0472">Membrane</keyword>
<evidence type="ECO:0008006" key="4">
    <source>
        <dbReference type="Google" id="ProtNLM"/>
    </source>
</evidence>
<evidence type="ECO:0000313" key="3">
    <source>
        <dbReference type="Proteomes" id="UP001500888"/>
    </source>
</evidence>
<evidence type="ECO:0000256" key="1">
    <source>
        <dbReference type="SAM" id="Phobius"/>
    </source>
</evidence>
<organism evidence="2 3">
    <name type="scientific">Sphaerisporangium flaviroseum</name>
    <dbReference type="NCBI Taxonomy" id="509199"/>
    <lineage>
        <taxon>Bacteria</taxon>
        <taxon>Bacillati</taxon>
        <taxon>Actinomycetota</taxon>
        <taxon>Actinomycetes</taxon>
        <taxon>Streptosporangiales</taxon>
        <taxon>Streptosporangiaceae</taxon>
        <taxon>Sphaerisporangium</taxon>
    </lineage>
</organism>
<gene>
    <name evidence="2" type="ORF">GCM10022226_53560</name>
</gene>
<keyword evidence="1" id="KW-0812">Transmembrane</keyword>
<name>A0ABP7ITU4_9ACTN</name>
<dbReference type="EMBL" id="BAAAZR010000020">
    <property type="protein sequence ID" value="GAA3826106.1"/>
    <property type="molecule type" value="Genomic_DNA"/>
</dbReference>
<feature type="transmembrane region" description="Helical" evidence="1">
    <location>
        <begin position="76"/>
        <end position="94"/>
    </location>
</feature>
<comment type="caution">
    <text evidence="2">The sequence shown here is derived from an EMBL/GenBank/DDBJ whole genome shotgun (WGS) entry which is preliminary data.</text>
</comment>
<keyword evidence="3" id="KW-1185">Reference proteome</keyword>
<feature type="transmembrane region" description="Helical" evidence="1">
    <location>
        <begin position="100"/>
        <end position="121"/>
    </location>
</feature>
<dbReference type="Proteomes" id="UP001500888">
    <property type="component" value="Unassembled WGS sequence"/>
</dbReference>
<protein>
    <recommendedName>
        <fullName evidence="4">DUF3040 domain-containing protein</fullName>
    </recommendedName>
</protein>
<accession>A0ABP7ITU4</accession>
<reference evidence="3" key="1">
    <citation type="journal article" date="2019" name="Int. J. Syst. Evol. Microbiol.">
        <title>The Global Catalogue of Microorganisms (GCM) 10K type strain sequencing project: providing services to taxonomists for standard genome sequencing and annotation.</title>
        <authorList>
            <consortium name="The Broad Institute Genomics Platform"/>
            <consortium name="The Broad Institute Genome Sequencing Center for Infectious Disease"/>
            <person name="Wu L."/>
            <person name="Ma J."/>
        </authorList>
    </citation>
    <scope>NUCLEOTIDE SEQUENCE [LARGE SCALE GENOMIC DNA]</scope>
    <source>
        <strain evidence="3">JCM 16908</strain>
    </source>
</reference>
<evidence type="ECO:0000313" key="2">
    <source>
        <dbReference type="EMBL" id="GAA3826106.1"/>
    </source>
</evidence>
<sequence length="135" mass="15152">MSLAWEHTVVSPDSREGRMKPRVEKVVDQESVRWIEQDGRLDAQFFKAAYLEALTEAHDDLARRQAQQLSQRSREVLIWLAIALPVVVSLLFAGVADSSIFTSLGIAALALILTRLGILLVEPSRGHHRSTKHEE</sequence>
<keyword evidence="1" id="KW-1133">Transmembrane helix</keyword>
<proteinExistence type="predicted"/>